<keyword evidence="1" id="KW-0472">Membrane</keyword>
<keyword evidence="1" id="KW-0812">Transmembrane</keyword>
<reference evidence="2" key="1">
    <citation type="submission" date="2014-11" db="EMBL/GenBank/DDBJ databases">
        <authorList>
            <person name="Amaro Gonzalez C."/>
        </authorList>
    </citation>
    <scope>NUCLEOTIDE SEQUENCE</scope>
</reference>
<protein>
    <submittedName>
        <fullName evidence="2">Uncharacterized protein</fullName>
    </submittedName>
</protein>
<reference evidence="2" key="2">
    <citation type="journal article" date="2015" name="Fish Shellfish Immunol.">
        <title>Early steps in the European eel (Anguilla anguilla)-Vibrio vulnificus interaction in the gills: Role of the RtxA13 toxin.</title>
        <authorList>
            <person name="Callol A."/>
            <person name="Pajuelo D."/>
            <person name="Ebbesson L."/>
            <person name="Teles M."/>
            <person name="MacKenzie S."/>
            <person name="Amaro C."/>
        </authorList>
    </citation>
    <scope>NUCLEOTIDE SEQUENCE</scope>
</reference>
<evidence type="ECO:0000313" key="2">
    <source>
        <dbReference type="EMBL" id="JAH32064.1"/>
    </source>
</evidence>
<organism evidence="2">
    <name type="scientific">Anguilla anguilla</name>
    <name type="common">European freshwater eel</name>
    <name type="synonym">Muraena anguilla</name>
    <dbReference type="NCBI Taxonomy" id="7936"/>
    <lineage>
        <taxon>Eukaryota</taxon>
        <taxon>Metazoa</taxon>
        <taxon>Chordata</taxon>
        <taxon>Craniata</taxon>
        <taxon>Vertebrata</taxon>
        <taxon>Euteleostomi</taxon>
        <taxon>Actinopterygii</taxon>
        <taxon>Neopterygii</taxon>
        <taxon>Teleostei</taxon>
        <taxon>Anguilliformes</taxon>
        <taxon>Anguillidae</taxon>
        <taxon>Anguilla</taxon>
    </lineage>
</organism>
<feature type="transmembrane region" description="Helical" evidence="1">
    <location>
        <begin position="16"/>
        <end position="43"/>
    </location>
</feature>
<dbReference type="EMBL" id="GBXM01076513">
    <property type="protein sequence ID" value="JAH32064.1"/>
    <property type="molecule type" value="Transcribed_RNA"/>
</dbReference>
<evidence type="ECO:0000256" key="1">
    <source>
        <dbReference type="SAM" id="Phobius"/>
    </source>
</evidence>
<proteinExistence type="predicted"/>
<dbReference type="AlphaFoldDB" id="A0A0E9RSE0"/>
<sequence length="49" mass="5417">MKHNIQINFFGLNSNNLINCCIVVNFVIPAVVYTLCGPITFLCRTGSLT</sequence>
<accession>A0A0E9RSE0</accession>
<keyword evidence="1" id="KW-1133">Transmembrane helix</keyword>
<name>A0A0E9RSE0_ANGAN</name>